<keyword evidence="1" id="KW-0175">Coiled coil</keyword>
<feature type="region of interest" description="Disordered" evidence="2">
    <location>
        <begin position="266"/>
        <end position="370"/>
    </location>
</feature>
<feature type="domain" description="TOD1/MUCI70 glycosyltransferase-like" evidence="4">
    <location>
        <begin position="401"/>
        <end position="579"/>
    </location>
</feature>
<feature type="compositionally biased region" description="Basic and acidic residues" evidence="2">
    <location>
        <begin position="273"/>
        <end position="292"/>
    </location>
</feature>
<evidence type="ECO:0000259" key="4">
    <source>
        <dbReference type="Pfam" id="PF04765"/>
    </source>
</evidence>
<feature type="transmembrane region" description="Helical" evidence="3">
    <location>
        <begin position="20"/>
        <end position="45"/>
    </location>
</feature>
<gene>
    <name evidence="5" type="ORF">Syun_014131</name>
</gene>
<dbReference type="Pfam" id="PF04765">
    <property type="entry name" value="TOD1_MUCI70"/>
    <property type="match status" value="1"/>
</dbReference>
<feature type="compositionally biased region" description="Basic and acidic residues" evidence="2">
    <location>
        <begin position="143"/>
        <end position="199"/>
    </location>
</feature>
<evidence type="ECO:0000313" key="6">
    <source>
        <dbReference type="Proteomes" id="UP001420932"/>
    </source>
</evidence>
<feature type="region of interest" description="Disordered" evidence="2">
    <location>
        <begin position="135"/>
        <end position="206"/>
    </location>
</feature>
<keyword evidence="3" id="KW-1133">Transmembrane helix</keyword>
<dbReference type="InterPro" id="IPR048354">
    <property type="entry name" value="TOD1_MUCI70_glycTrfase_dom"/>
</dbReference>
<dbReference type="InterPro" id="IPR006852">
    <property type="entry name" value="TOD1_MUCI70"/>
</dbReference>
<comment type="caution">
    <text evidence="5">The sequence shown here is derived from an EMBL/GenBank/DDBJ whole genome shotgun (WGS) entry which is preliminary data.</text>
</comment>
<keyword evidence="6" id="KW-1185">Reference proteome</keyword>
<keyword evidence="3" id="KW-0472">Membrane</keyword>
<dbReference type="Proteomes" id="UP001420932">
    <property type="component" value="Unassembled WGS sequence"/>
</dbReference>
<feature type="compositionally biased region" description="Basic residues" evidence="2">
    <location>
        <begin position="361"/>
        <end position="370"/>
    </location>
</feature>
<dbReference type="PANTHER" id="PTHR12956">
    <property type="entry name" value="ALKALINE CERAMIDASE-RELATED"/>
    <property type="match status" value="1"/>
</dbReference>
<proteinExistence type="predicted"/>
<reference evidence="5 6" key="1">
    <citation type="submission" date="2024-01" db="EMBL/GenBank/DDBJ databases">
        <title>Genome assemblies of Stephania.</title>
        <authorList>
            <person name="Yang L."/>
        </authorList>
    </citation>
    <scope>NUCLEOTIDE SEQUENCE [LARGE SCALE GENOMIC DNA]</scope>
    <source>
        <strain evidence="5">YNDBR</strain>
        <tissue evidence="5">Leaf</tissue>
    </source>
</reference>
<evidence type="ECO:0000256" key="2">
    <source>
        <dbReference type="SAM" id="MobiDB-lite"/>
    </source>
</evidence>
<dbReference type="PANTHER" id="PTHR12956:SF24">
    <property type="entry name" value="TRANSMEMBRANE PROTEIN (DUF616)"/>
    <property type="match status" value="1"/>
</dbReference>
<accession>A0AAP0PBL4</accession>
<protein>
    <recommendedName>
        <fullName evidence="4">TOD1/MUCI70 glycosyltransferase-like domain-containing protein</fullName>
    </recommendedName>
</protein>
<sequence>MPHKQGFRNRRYARSVKNSWKISFTGVVVILVLVLVVTAFAYHFVSRDKGQSIRFFLLVLLVMEDNDISAVNVHRLKLHGVCCSRRDAKDQCRFYLNEDVGVAESDTSNGQDNDSNDDLDFLANVTRTKHSTVLKFGRGSGKHGRDSRYWDKDDRRRDDEYSESASERDNADDHNEASVDKIRINEGTKSRESPPHKSSAELQGKFVTDPKSIGLYNEAGRDELKQYEAEYEASLKDVERLEQEKGGEHDKVFDADLESQAFDDEYDDGIDFLDPHDAQTDDMSRRDDEDVSRVVQGQEKSTEKSVASHVALNGDMNADKYSDEAVTNTNGENFSHGANVKPDSIHNGRSAKGSSSEKKSDTRKKSKHHKFSGSSCEIKFLNSTAQLIEPLESRKFSRFSLQYTEVEQRPSGEERWEPRFAGHQILQEREESFYARDQKINCGFVRGPEGSPSTGFDLVEDDIKFMSSCHIAVSSCIFGSSDNLRTPTGKSLCLNADVDAYVTQTVTRLSRKNVCFVMFMDENTLQMLSSEGQKLDRMGYIGLWKVVVVKNLPFTDMRRAGKIPKFLTHRLFPSARWSMIHKTSTAPNDCFQVL</sequence>
<name>A0AAP0PBL4_9MAGN</name>
<keyword evidence="3" id="KW-0812">Transmembrane</keyword>
<organism evidence="5 6">
    <name type="scientific">Stephania yunnanensis</name>
    <dbReference type="NCBI Taxonomy" id="152371"/>
    <lineage>
        <taxon>Eukaryota</taxon>
        <taxon>Viridiplantae</taxon>
        <taxon>Streptophyta</taxon>
        <taxon>Embryophyta</taxon>
        <taxon>Tracheophyta</taxon>
        <taxon>Spermatophyta</taxon>
        <taxon>Magnoliopsida</taxon>
        <taxon>Ranunculales</taxon>
        <taxon>Menispermaceae</taxon>
        <taxon>Menispermoideae</taxon>
        <taxon>Cissampelideae</taxon>
        <taxon>Stephania</taxon>
    </lineage>
</organism>
<dbReference type="AlphaFoldDB" id="A0AAP0PBL4"/>
<feature type="coiled-coil region" evidence="1">
    <location>
        <begin position="217"/>
        <end position="244"/>
    </location>
</feature>
<dbReference type="EMBL" id="JBBNAF010000006">
    <property type="protein sequence ID" value="KAK9134801.1"/>
    <property type="molecule type" value="Genomic_DNA"/>
</dbReference>
<evidence type="ECO:0000256" key="3">
    <source>
        <dbReference type="SAM" id="Phobius"/>
    </source>
</evidence>
<evidence type="ECO:0000313" key="5">
    <source>
        <dbReference type="EMBL" id="KAK9134801.1"/>
    </source>
</evidence>
<evidence type="ECO:0000256" key="1">
    <source>
        <dbReference type="SAM" id="Coils"/>
    </source>
</evidence>